<evidence type="ECO:0000256" key="1">
    <source>
        <dbReference type="ARBA" id="ARBA00007118"/>
    </source>
</evidence>
<sequence>MEFKEVVGTRRSMRFFAPYRQVEPEKIQVILEAANRSSRSMNADYVKAVVVNRDDLTPEMRDSLRNPTTSLDLDLAPVYIMWFINLKYADGTKERLKEQIDHGILAASHGWSHAYVDEVIQKTVIEKITGDDFRLNWMGAIEAGQAIANSLLAAYDEGLGACLHNFTDTEVRKMMNIPDHWRRAWLMLVGYPLGDKADGGQRPRRPLSENFFTFKGDQLEPLQEDPAVTQRLRETRMIQEPSPLPYRHKEIRGFARMLGLPE</sequence>
<dbReference type="Gene3D" id="3.40.109.10">
    <property type="entry name" value="NADH Oxidase"/>
    <property type="match status" value="1"/>
</dbReference>
<evidence type="ECO:0000256" key="2">
    <source>
        <dbReference type="ARBA" id="ARBA00023002"/>
    </source>
</evidence>
<organism evidence="4">
    <name type="scientific">freshwater metagenome</name>
    <dbReference type="NCBI Taxonomy" id="449393"/>
    <lineage>
        <taxon>unclassified sequences</taxon>
        <taxon>metagenomes</taxon>
        <taxon>ecological metagenomes</taxon>
    </lineage>
</organism>
<dbReference type="SUPFAM" id="SSF55469">
    <property type="entry name" value="FMN-dependent nitroreductase-like"/>
    <property type="match status" value="1"/>
</dbReference>
<reference evidence="4" key="1">
    <citation type="submission" date="2020-05" db="EMBL/GenBank/DDBJ databases">
        <authorList>
            <person name="Chiriac C."/>
            <person name="Salcher M."/>
            <person name="Ghai R."/>
            <person name="Kavagutti S V."/>
        </authorList>
    </citation>
    <scope>NUCLEOTIDE SEQUENCE</scope>
</reference>
<evidence type="ECO:0000313" key="4">
    <source>
        <dbReference type="EMBL" id="CAB4911258.1"/>
    </source>
</evidence>
<dbReference type="InterPro" id="IPR000415">
    <property type="entry name" value="Nitroreductase-like"/>
</dbReference>
<feature type="domain" description="Nitroreductase" evidence="3">
    <location>
        <begin position="9"/>
        <end position="191"/>
    </location>
</feature>
<protein>
    <submittedName>
        <fullName evidence="4">Unannotated protein</fullName>
    </submittedName>
</protein>
<comment type="similarity">
    <text evidence="1">Belongs to the nitroreductase family.</text>
</comment>
<name>A0A6J7GWW4_9ZZZZ</name>
<accession>A0A6J7GWW4</accession>
<keyword evidence="2" id="KW-0560">Oxidoreductase</keyword>
<proteinExistence type="inferred from homology"/>
<dbReference type="EMBL" id="CAFBMR010000024">
    <property type="protein sequence ID" value="CAB4911258.1"/>
    <property type="molecule type" value="Genomic_DNA"/>
</dbReference>
<dbReference type="PANTHER" id="PTHR43673">
    <property type="entry name" value="NAD(P)H NITROREDUCTASE YDGI-RELATED"/>
    <property type="match status" value="1"/>
</dbReference>
<gene>
    <name evidence="4" type="ORF">UFOPK3610_00813</name>
</gene>
<dbReference type="InterPro" id="IPR029479">
    <property type="entry name" value="Nitroreductase"/>
</dbReference>
<dbReference type="PANTHER" id="PTHR43673:SF10">
    <property type="entry name" value="NADH DEHYDROGENASE_NAD(P)H NITROREDUCTASE XCC3605-RELATED"/>
    <property type="match status" value="1"/>
</dbReference>
<dbReference type="Pfam" id="PF00881">
    <property type="entry name" value="Nitroreductase"/>
    <property type="match status" value="1"/>
</dbReference>
<evidence type="ECO:0000259" key="3">
    <source>
        <dbReference type="Pfam" id="PF00881"/>
    </source>
</evidence>
<dbReference type="GO" id="GO:0016491">
    <property type="term" value="F:oxidoreductase activity"/>
    <property type="evidence" value="ECO:0007669"/>
    <property type="project" value="UniProtKB-KW"/>
</dbReference>
<dbReference type="AlphaFoldDB" id="A0A6J7GWW4"/>